<evidence type="ECO:0000313" key="3">
    <source>
        <dbReference type="Proteomes" id="UP001595583"/>
    </source>
</evidence>
<name>A0ABV7K969_9HYPH</name>
<protein>
    <recommendedName>
        <fullName evidence="4">Terminase small subunit</fullName>
    </recommendedName>
</protein>
<feature type="region of interest" description="Disordered" evidence="1">
    <location>
        <begin position="107"/>
        <end position="129"/>
    </location>
</feature>
<dbReference type="EMBL" id="JBHRTK010000012">
    <property type="protein sequence ID" value="MFC3206865.1"/>
    <property type="molecule type" value="Genomic_DNA"/>
</dbReference>
<organism evidence="2 3">
    <name type="scientific">Aquamicrobium soli</name>
    <dbReference type="NCBI Taxonomy" id="1811518"/>
    <lineage>
        <taxon>Bacteria</taxon>
        <taxon>Pseudomonadati</taxon>
        <taxon>Pseudomonadota</taxon>
        <taxon>Alphaproteobacteria</taxon>
        <taxon>Hyphomicrobiales</taxon>
        <taxon>Phyllobacteriaceae</taxon>
        <taxon>Aquamicrobium</taxon>
    </lineage>
</organism>
<dbReference type="RefSeq" id="WP_378220668.1">
    <property type="nucleotide sequence ID" value="NZ_JBHRTK010000012.1"/>
</dbReference>
<gene>
    <name evidence="2" type="ORF">ACFOHJ_11630</name>
</gene>
<comment type="caution">
    <text evidence="2">The sequence shown here is derived from an EMBL/GenBank/DDBJ whole genome shotgun (WGS) entry which is preliminary data.</text>
</comment>
<feature type="region of interest" description="Disordered" evidence="1">
    <location>
        <begin position="1"/>
        <end position="40"/>
    </location>
</feature>
<reference evidence="3" key="1">
    <citation type="journal article" date="2019" name="Int. J. Syst. Evol. Microbiol.">
        <title>The Global Catalogue of Microorganisms (GCM) 10K type strain sequencing project: providing services to taxonomists for standard genome sequencing and annotation.</title>
        <authorList>
            <consortium name="The Broad Institute Genomics Platform"/>
            <consortium name="The Broad Institute Genome Sequencing Center for Infectious Disease"/>
            <person name="Wu L."/>
            <person name="Ma J."/>
        </authorList>
    </citation>
    <scope>NUCLEOTIDE SEQUENCE [LARGE SCALE GENOMIC DNA]</scope>
    <source>
        <strain evidence="3">KCTC 52165</strain>
    </source>
</reference>
<evidence type="ECO:0008006" key="4">
    <source>
        <dbReference type="Google" id="ProtNLM"/>
    </source>
</evidence>
<evidence type="ECO:0000256" key="1">
    <source>
        <dbReference type="SAM" id="MobiDB-lite"/>
    </source>
</evidence>
<evidence type="ECO:0000313" key="2">
    <source>
        <dbReference type="EMBL" id="MFC3206865.1"/>
    </source>
</evidence>
<dbReference type="Proteomes" id="UP001595583">
    <property type="component" value="Unassembled WGS sequence"/>
</dbReference>
<accession>A0ABV7K969</accession>
<feature type="compositionally biased region" description="Acidic residues" evidence="1">
    <location>
        <begin position="118"/>
        <end position="129"/>
    </location>
</feature>
<sequence>MARSRTPRAKAAVQASDTKNPQRFKNRIEPKVDAPIGAPPDWLVDNDLSKARTAWLTFTAEIPWLNETHRSFLEIASNIRGRLMTGQEVGVQALNLLRQCLGQMGATPADATKVTLPNDDEEDEDDLDD</sequence>
<keyword evidence="3" id="KW-1185">Reference proteome</keyword>
<proteinExistence type="predicted"/>